<dbReference type="InterPro" id="IPR050302">
    <property type="entry name" value="Rab_GAP_TBC_domain"/>
</dbReference>
<dbReference type="GO" id="GO:0005096">
    <property type="term" value="F:GTPase activator activity"/>
    <property type="evidence" value="ECO:0007669"/>
    <property type="project" value="UniProtKB-KW"/>
</dbReference>
<dbReference type="AlphaFoldDB" id="A0A061A7N2"/>
<proteinExistence type="predicted"/>
<evidence type="ECO:0000259" key="3">
    <source>
        <dbReference type="PROSITE" id="PS50086"/>
    </source>
</evidence>
<dbReference type="Pfam" id="PF00566">
    <property type="entry name" value="RabGAP-TBC"/>
    <property type="match status" value="1"/>
</dbReference>
<gene>
    <name evidence="4" type="ORF">GSONMT00050953001</name>
</gene>
<keyword evidence="1" id="KW-0343">GTPase activation</keyword>
<name>A0A061A7N2_ONCMY</name>
<dbReference type="InterPro" id="IPR035969">
    <property type="entry name" value="Rab-GAP_TBC_sf"/>
</dbReference>
<dbReference type="SUPFAM" id="SSF47923">
    <property type="entry name" value="Ypt/Rab-GAP domain of gyp1p"/>
    <property type="match status" value="1"/>
</dbReference>
<reference evidence="4" key="2">
    <citation type="submission" date="2014-03" db="EMBL/GenBank/DDBJ databases">
        <authorList>
            <person name="Genoscope - CEA"/>
        </authorList>
    </citation>
    <scope>NUCLEOTIDE SEQUENCE</scope>
</reference>
<dbReference type="Proteomes" id="UP000193380">
    <property type="component" value="Unassembled WGS sequence"/>
</dbReference>
<dbReference type="InterPro" id="IPR000195">
    <property type="entry name" value="Rab-GAP-TBC_dom"/>
</dbReference>
<sequence>MVQHNVMWTLVVSQWFICLYIDVLPVETVLRIWDCLFYEGSKILFRVALTLIRHHQAEILQARSMVEVCECFKLITQGVFTYDCHTFMQEGLFLFFLIDRKASFLFLILTGNPPFSSS</sequence>
<organism evidence="4 5">
    <name type="scientific">Oncorhynchus mykiss</name>
    <name type="common">Rainbow trout</name>
    <name type="synonym">Salmo gairdneri</name>
    <dbReference type="NCBI Taxonomy" id="8022"/>
    <lineage>
        <taxon>Eukaryota</taxon>
        <taxon>Metazoa</taxon>
        <taxon>Chordata</taxon>
        <taxon>Craniata</taxon>
        <taxon>Vertebrata</taxon>
        <taxon>Euteleostomi</taxon>
        <taxon>Actinopterygii</taxon>
        <taxon>Neopterygii</taxon>
        <taxon>Teleostei</taxon>
        <taxon>Protacanthopterygii</taxon>
        <taxon>Salmoniformes</taxon>
        <taxon>Salmonidae</taxon>
        <taxon>Salmoninae</taxon>
        <taxon>Oncorhynchus</taxon>
    </lineage>
</organism>
<evidence type="ECO:0000256" key="2">
    <source>
        <dbReference type="ARBA" id="ARBA00043879"/>
    </source>
</evidence>
<evidence type="ECO:0000256" key="1">
    <source>
        <dbReference type="ARBA" id="ARBA00022468"/>
    </source>
</evidence>
<dbReference type="PROSITE" id="PS50086">
    <property type="entry name" value="TBC_RABGAP"/>
    <property type="match status" value="1"/>
</dbReference>
<dbReference type="PaxDb" id="8022-A0A061A7N2"/>
<evidence type="ECO:0000313" key="4">
    <source>
        <dbReference type="EMBL" id="CDR19107.1"/>
    </source>
</evidence>
<dbReference type="STRING" id="8022.A0A061A7N2"/>
<reference evidence="4" key="1">
    <citation type="journal article" date="2014" name="Nat. Commun.">
        <title>The rainbow trout genome provides novel insights into evolution after whole-genome duplication in vertebrates.</title>
        <authorList>
            <person name="Berthelot C."/>
            <person name="Brunet F."/>
            <person name="Chalopin D."/>
            <person name="Juanchich A."/>
            <person name="Bernard M."/>
            <person name="Noel B."/>
            <person name="Bento P."/>
            <person name="Da Silva C."/>
            <person name="Labadie K."/>
            <person name="Alberti A."/>
            <person name="Aury J.M."/>
            <person name="Louis A."/>
            <person name="Dehais P."/>
            <person name="Bardou P."/>
            <person name="Montfort J."/>
            <person name="Klopp C."/>
            <person name="Cabau C."/>
            <person name="Gaspin C."/>
            <person name="Thorgaard G.H."/>
            <person name="Boussaha M."/>
            <person name="Quillet E."/>
            <person name="Guyomard R."/>
            <person name="Galiana D."/>
            <person name="Bobe J."/>
            <person name="Volff J.N."/>
            <person name="Genet C."/>
            <person name="Wincker P."/>
            <person name="Jaillon O."/>
            <person name="Roest Crollius H."/>
            <person name="Guiguen Y."/>
        </authorList>
    </citation>
    <scope>NUCLEOTIDE SEQUENCE [LARGE SCALE GENOMIC DNA]</scope>
</reference>
<protein>
    <recommendedName>
        <fullName evidence="3">Rab-GAP TBC domain-containing protein</fullName>
    </recommendedName>
</protein>
<dbReference type="EMBL" id="FR983495">
    <property type="protein sequence ID" value="CDR19107.1"/>
    <property type="molecule type" value="Genomic_DNA"/>
</dbReference>
<feature type="domain" description="Rab-GAP TBC" evidence="3">
    <location>
        <begin position="1"/>
        <end position="40"/>
    </location>
</feature>
<comment type="function">
    <text evidence="2">May act as a GTPase-activating protein for Rab family protein(s).</text>
</comment>
<evidence type="ECO:0000313" key="5">
    <source>
        <dbReference type="Proteomes" id="UP000193380"/>
    </source>
</evidence>
<dbReference type="Gene3D" id="1.10.472.80">
    <property type="entry name" value="Ypt/Rab-GAP domain of gyp1p, domain 3"/>
    <property type="match status" value="1"/>
</dbReference>
<dbReference type="PANTHER" id="PTHR47219">
    <property type="entry name" value="RAB GTPASE-ACTIVATING PROTEIN 1-LIKE"/>
    <property type="match status" value="1"/>
</dbReference>
<accession>A0A061A7N2</accession>
<dbReference type="GO" id="GO:0031267">
    <property type="term" value="F:small GTPase binding"/>
    <property type="evidence" value="ECO:0007669"/>
    <property type="project" value="TreeGrafter"/>
</dbReference>
<dbReference type="PANTHER" id="PTHR47219:SF10">
    <property type="entry name" value="GROWTH HORMONE-REGULATED TBC PROTEIN 1"/>
    <property type="match status" value="1"/>
</dbReference>